<dbReference type="AlphaFoldDB" id="A0A1M6W4F5"/>
<keyword evidence="7" id="KW-1185">Reference proteome</keyword>
<evidence type="ECO:0000256" key="1">
    <source>
        <dbReference type="ARBA" id="ARBA00022679"/>
    </source>
</evidence>
<dbReference type="PANTHER" id="PTHR42919:SF8">
    <property type="entry name" value="N-ALPHA-ACETYLTRANSFERASE 50"/>
    <property type="match status" value="1"/>
</dbReference>
<reference evidence="6" key="3">
    <citation type="submission" date="2016-11" db="EMBL/GenBank/DDBJ databases">
        <authorList>
            <person name="Varghese N."/>
            <person name="Submissions S."/>
        </authorList>
    </citation>
    <scope>NUCLEOTIDE SEQUENCE [LARGE SCALE GENOMIC DNA]</scope>
    <source>
        <strain evidence="6">DSM 27989</strain>
    </source>
</reference>
<proteinExistence type="predicted"/>
<dbReference type="STRING" id="1434701.SAMN05443634_104159"/>
<evidence type="ECO:0000313" key="4">
    <source>
        <dbReference type="EMBL" id="GGE89034.1"/>
    </source>
</evidence>
<dbReference type="InterPro" id="IPR000182">
    <property type="entry name" value="GNAT_dom"/>
</dbReference>
<feature type="domain" description="N-acetyltransferase" evidence="3">
    <location>
        <begin position="4"/>
        <end position="172"/>
    </location>
</feature>
<evidence type="ECO:0000256" key="2">
    <source>
        <dbReference type="ARBA" id="ARBA00023315"/>
    </source>
</evidence>
<keyword evidence="5" id="KW-0687">Ribonucleoprotein</keyword>
<dbReference type="OrthoDB" id="7205533at2"/>
<reference evidence="7" key="4">
    <citation type="journal article" date="2019" name="Int. J. Syst. Evol. Microbiol.">
        <title>The Global Catalogue of Microorganisms (GCM) 10K type strain sequencing project: providing services to taxonomists for standard genome sequencing and annotation.</title>
        <authorList>
            <consortium name="The Broad Institute Genomics Platform"/>
            <consortium name="The Broad Institute Genome Sequencing Center for Infectious Disease"/>
            <person name="Wu L."/>
            <person name="Ma J."/>
        </authorList>
    </citation>
    <scope>NUCLEOTIDE SEQUENCE [LARGE SCALE GENOMIC DNA]</scope>
    <source>
        <strain evidence="7">CGMCC 1.12707</strain>
    </source>
</reference>
<dbReference type="Gene3D" id="3.40.630.30">
    <property type="match status" value="1"/>
</dbReference>
<dbReference type="Proteomes" id="UP000184120">
    <property type="component" value="Unassembled WGS sequence"/>
</dbReference>
<sequence length="172" mass="20110">MENITVRKITTVDLTTLQKIGRQTFFETFSESNSEENMSEYLENGFSVDKLTEELNNENSAFYFATINDEVIGYLKVNFGSSQTELQDKSSLEIERIYVLQEYHGKKVGQILYEKAIEIANDKNVNYIWLGVWEENPRAIRFYEKNGFVAFDKHVFRLGNDEQTDIMMKKVL</sequence>
<evidence type="ECO:0000313" key="7">
    <source>
        <dbReference type="Proteomes" id="UP000650994"/>
    </source>
</evidence>
<dbReference type="RefSeq" id="WP_072930631.1">
    <property type="nucleotide sequence ID" value="NZ_BMFL01000002.1"/>
</dbReference>
<reference evidence="5" key="2">
    <citation type="submission" date="2016-11" db="EMBL/GenBank/DDBJ databases">
        <authorList>
            <person name="Jaros S."/>
            <person name="Januszkiewicz K."/>
            <person name="Wedrychowicz H."/>
        </authorList>
    </citation>
    <scope>NUCLEOTIDE SEQUENCE [LARGE SCALE GENOMIC DNA]</scope>
    <source>
        <strain evidence="5">DSM 27989</strain>
    </source>
</reference>
<dbReference type="InterPro" id="IPR051556">
    <property type="entry name" value="N-term/lysine_N-AcTrnsfr"/>
</dbReference>
<dbReference type="SUPFAM" id="SSF55729">
    <property type="entry name" value="Acyl-CoA N-acyltransferases (Nat)"/>
    <property type="match status" value="1"/>
</dbReference>
<dbReference type="EMBL" id="BMFL01000002">
    <property type="protein sequence ID" value="GGE89034.1"/>
    <property type="molecule type" value="Genomic_DNA"/>
</dbReference>
<reference evidence="4" key="5">
    <citation type="submission" date="2024-05" db="EMBL/GenBank/DDBJ databases">
        <authorList>
            <person name="Sun Q."/>
            <person name="Zhou Y."/>
        </authorList>
    </citation>
    <scope>NUCLEOTIDE SEQUENCE</scope>
    <source>
        <strain evidence="4">CGMCC 1.12707</strain>
    </source>
</reference>
<evidence type="ECO:0000313" key="6">
    <source>
        <dbReference type="Proteomes" id="UP000184120"/>
    </source>
</evidence>
<dbReference type="Pfam" id="PF00583">
    <property type="entry name" value="Acetyltransf_1"/>
    <property type="match status" value="1"/>
</dbReference>
<dbReference type="GO" id="GO:0005840">
    <property type="term" value="C:ribosome"/>
    <property type="evidence" value="ECO:0007669"/>
    <property type="project" value="UniProtKB-KW"/>
</dbReference>
<keyword evidence="2" id="KW-0012">Acyltransferase</keyword>
<dbReference type="Proteomes" id="UP000650994">
    <property type="component" value="Unassembled WGS sequence"/>
</dbReference>
<reference evidence="4" key="1">
    <citation type="journal article" date="2014" name="Int. J. Syst. Evol. Microbiol.">
        <title>Complete genome of a new Firmicutes species belonging to the dominant human colonic microbiota ('Ruminococcus bicirculans') reveals two chromosomes and a selective capacity to utilize plant glucans.</title>
        <authorList>
            <consortium name="NISC Comparative Sequencing Program"/>
            <person name="Wegmann U."/>
            <person name="Louis P."/>
            <person name="Goesmann A."/>
            <person name="Henrissat B."/>
            <person name="Duncan S.H."/>
            <person name="Flint H.J."/>
        </authorList>
    </citation>
    <scope>NUCLEOTIDE SEQUENCE</scope>
    <source>
        <strain evidence="4">CGMCC 1.12707</strain>
    </source>
</reference>
<gene>
    <name evidence="4" type="primary">paiA</name>
    <name evidence="4" type="ORF">GCM10010984_03340</name>
    <name evidence="5" type="ORF">SAMN05443634_104159</name>
</gene>
<dbReference type="EMBL" id="FRBH01000004">
    <property type="protein sequence ID" value="SHK88603.1"/>
    <property type="molecule type" value="Genomic_DNA"/>
</dbReference>
<keyword evidence="5" id="KW-0689">Ribosomal protein</keyword>
<protein>
    <submittedName>
        <fullName evidence="5">Ribosomal protein S18 acetylase RimI</fullName>
    </submittedName>
    <submittedName>
        <fullName evidence="4">Spermidine/spermine N(1)-acetyltransferase</fullName>
    </submittedName>
</protein>
<dbReference type="InterPro" id="IPR016181">
    <property type="entry name" value="Acyl_CoA_acyltransferase"/>
</dbReference>
<dbReference type="CDD" id="cd04301">
    <property type="entry name" value="NAT_SF"/>
    <property type="match status" value="1"/>
</dbReference>
<dbReference type="GO" id="GO:0016747">
    <property type="term" value="F:acyltransferase activity, transferring groups other than amino-acyl groups"/>
    <property type="evidence" value="ECO:0007669"/>
    <property type="project" value="InterPro"/>
</dbReference>
<evidence type="ECO:0000313" key="5">
    <source>
        <dbReference type="EMBL" id="SHK88603.1"/>
    </source>
</evidence>
<dbReference type="PROSITE" id="PS51186">
    <property type="entry name" value="GNAT"/>
    <property type="match status" value="1"/>
</dbReference>
<dbReference type="PANTHER" id="PTHR42919">
    <property type="entry name" value="N-ALPHA-ACETYLTRANSFERASE"/>
    <property type="match status" value="1"/>
</dbReference>
<keyword evidence="1" id="KW-0808">Transferase</keyword>
<name>A0A1M6W4F5_9FLAO</name>
<accession>A0A1M6W4F5</accession>
<evidence type="ECO:0000259" key="3">
    <source>
        <dbReference type="PROSITE" id="PS51186"/>
    </source>
</evidence>
<organism evidence="5 6">
    <name type="scientific">Chishuiella changwenlii</name>
    <dbReference type="NCBI Taxonomy" id="1434701"/>
    <lineage>
        <taxon>Bacteria</taxon>
        <taxon>Pseudomonadati</taxon>
        <taxon>Bacteroidota</taxon>
        <taxon>Flavobacteriia</taxon>
        <taxon>Flavobacteriales</taxon>
        <taxon>Weeksellaceae</taxon>
        <taxon>Chishuiella</taxon>
    </lineage>
</organism>